<feature type="compositionally biased region" description="Polar residues" evidence="1">
    <location>
        <begin position="133"/>
        <end position="143"/>
    </location>
</feature>
<dbReference type="PANTHER" id="PTHR35813:SF1">
    <property type="entry name" value="INNER MEMBRANE PROTEIN YBAN"/>
    <property type="match status" value="1"/>
</dbReference>
<feature type="transmembrane region" description="Helical" evidence="2">
    <location>
        <begin position="96"/>
        <end position="113"/>
    </location>
</feature>
<dbReference type="InterPro" id="IPR007401">
    <property type="entry name" value="DUF454"/>
</dbReference>
<organism evidence="3 4">
    <name type="scientific">Castellaniella hirudinis</name>
    <dbReference type="NCBI Taxonomy" id="1144617"/>
    <lineage>
        <taxon>Bacteria</taxon>
        <taxon>Pseudomonadati</taxon>
        <taxon>Pseudomonadota</taxon>
        <taxon>Betaproteobacteria</taxon>
        <taxon>Burkholderiales</taxon>
        <taxon>Alcaligenaceae</taxon>
        <taxon>Castellaniella</taxon>
    </lineage>
</organism>
<keyword evidence="2" id="KW-1133">Transmembrane helix</keyword>
<reference evidence="4" key="1">
    <citation type="journal article" date="2019" name="Int. J. Syst. Evol. Microbiol.">
        <title>The Global Catalogue of Microorganisms (GCM) 10K type strain sequencing project: providing services to taxonomists for standard genome sequencing and annotation.</title>
        <authorList>
            <consortium name="The Broad Institute Genomics Platform"/>
            <consortium name="The Broad Institute Genome Sequencing Center for Infectious Disease"/>
            <person name="Wu L."/>
            <person name="Ma J."/>
        </authorList>
    </citation>
    <scope>NUCLEOTIDE SEQUENCE [LARGE SCALE GENOMIC DNA]</scope>
    <source>
        <strain evidence="4">CGMCC 1.19029</strain>
    </source>
</reference>
<sequence length="143" mass="15916">MIRALLTVLGVVALALGVLGIFLPLLPTTPFLLLAAFCFLRGSPRLHAWLMSHRILGPYIRDFQAGRGIPLRSKCIALAFMWPSLALSAWVMPVPWARWFLLLPGIGVTIYLWRLPTRPADDAGTHTQEDTQDTTAPDQISRE</sequence>
<name>A0ABV8S236_9BURK</name>
<feature type="region of interest" description="Disordered" evidence="1">
    <location>
        <begin position="122"/>
        <end position="143"/>
    </location>
</feature>
<dbReference type="PIRSF" id="PIRSF016789">
    <property type="entry name" value="DUF454"/>
    <property type="match status" value="1"/>
</dbReference>
<protein>
    <submittedName>
        <fullName evidence="3">YbaN family protein</fullName>
    </submittedName>
</protein>
<gene>
    <name evidence="3" type="ORF">ACFO0J_14525</name>
</gene>
<keyword evidence="2" id="KW-0812">Transmembrane</keyword>
<evidence type="ECO:0000313" key="4">
    <source>
        <dbReference type="Proteomes" id="UP001595756"/>
    </source>
</evidence>
<accession>A0ABV8S236</accession>
<dbReference type="RefSeq" id="WP_376813802.1">
    <property type="nucleotide sequence ID" value="NZ_JBHSDY010000010.1"/>
</dbReference>
<keyword evidence="2" id="KW-0472">Membrane</keyword>
<dbReference type="Pfam" id="PF04304">
    <property type="entry name" value="DUF454"/>
    <property type="match status" value="1"/>
</dbReference>
<dbReference type="PANTHER" id="PTHR35813">
    <property type="entry name" value="INNER MEMBRANE PROTEIN YBAN"/>
    <property type="match status" value="1"/>
</dbReference>
<evidence type="ECO:0000256" key="1">
    <source>
        <dbReference type="SAM" id="MobiDB-lite"/>
    </source>
</evidence>
<dbReference type="EMBL" id="JBHSDY010000010">
    <property type="protein sequence ID" value="MFC4299255.1"/>
    <property type="molecule type" value="Genomic_DNA"/>
</dbReference>
<keyword evidence="4" id="KW-1185">Reference proteome</keyword>
<dbReference type="Proteomes" id="UP001595756">
    <property type="component" value="Unassembled WGS sequence"/>
</dbReference>
<evidence type="ECO:0000313" key="3">
    <source>
        <dbReference type="EMBL" id="MFC4299255.1"/>
    </source>
</evidence>
<evidence type="ECO:0000256" key="2">
    <source>
        <dbReference type="SAM" id="Phobius"/>
    </source>
</evidence>
<comment type="caution">
    <text evidence="3">The sequence shown here is derived from an EMBL/GenBank/DDBJ whole genome shotgun (WGS) entry which is preliminary data.</text>
</comment>
<proteinExistence type="predicted"/>